<dbReference type="GO" id="GO:0003677">
    <property type="term" value="F:DNA binding"/>
    <property type="evidence" value="ECO:0007669"/>
    <property type="project" value="UniProtKB-KW"/>
</dbReference>
<feature type="domain" description="Integrase-type" evidence="17">
    <location>
        <begin position="1104"/>
        <end position="1163"/>
    </location>
</feature>
<dbReference type="InParanoid" id="E3MYM6"/>
<protein>
    <recommendedName>
        <fullName evidence="21">Reverse transcriptase</fullName>
    </recommendedName>
</protein>
<dbReference type="PROSITE" id="PS50158">
    <property type="entry name" value="ZF_CCHC"/>
    <property type="match status" value="1"/>
</dbReference>
<dbReference type="InterPro" id="IPR036388">
    <property type="entry name" value="WH-like_DNA-bd_sf"/>
</dbReference>
<dbReference type="InterPro" id="IPR043128">
    <property type="entry name" value="Rev_trsase/Diguanyl_cyclase"/>
</dbReference>
<feature type="region of interest" description="Disordered" evidence="14">
    <location>
        <begin position="1"/>
        <end position="25"/>
    </location>
</feature>
<dbReference type="InterPro" id="IPR001878">
    <property type="entry name" value="Znf_CCHC"/>
</dbReference>
<evidence type="ECO:0000256" key="13">
    <source>
        <dbReference type="PROSITE-ProRule" id="PRU00506"/>
    </source>
</evidence>
<evidence type="ECO:0000256" key="2">
    <source>
        <dbReference type="ARBA" id="ARBA00022679"/>
    </source>
</evidence>
<dbReference type="InterPro" id="IPR050951">
    <property type="entry name" value="Retrovirus_Pol_polyprotein"/>
</dbReference>
<keyword evidence="4" id="KW-0540">Nuclease</keyword>
<dbReference type="InterPro" id="IPR036875">
    <property type="entry name" value="Znf_CCHC_sf"/>
</dbReference>
<evidence type="ECO:0000256" key="4">
    <source>
        <dbReference type="ARBA" id="ARBA00022722"/>
    </source>
</evidence>
<dbReference type="GO" id="GO:0006355">
    <property type="term" value="P:regulation of DNA-templated transcription"/>
    <property type="evidence" value="ECO:0007669"/>
    <property type="project" value="InterPro"/>
</dbReference>
<evidence type="ECO:0000256" key="7">
    <source>
        <dbReference type="ARBA" id="ARBA00022758"/>
    </source>
</evidence>
<dbReference type="InterPro" id="IPR000477">
    <property type="entry name" value="RT_dom"/>
</dbReference>
<dbReference type="GO" id="GO:0005634">
    <property type="term" value="C:nucleus"/>
    <property type="evidence" value="ECO:0007669"/>
    <property type="project" value="UniProtKB-SubCell"/>
</dbReference>
<feature type="domain" description="Paired" evidence="18">
    <location>
        <begin position="1540"/>
        <end position="1669"/>
    </location>
</feature>
<keyword evidence="2" id="KW-0808">Transferase</keyword>
<dbReference type="Gene3D" id="3.30.70.270">
    <property type="match status" value="1"/>
</dbReference>
<reference evidence="19" key="1">
    <citation type="submission" date="2007-07" db="EMBL/GenBank/DDBJ databases">
        <title>PCAP assembly of the Caenorhabditis remanei genome.</title>
        <authorList>
            <consortium name="The Caenorhabditis remanei Sequencing Consortium"/>
            <person name="Wilson R.K."/>
        </authorList>
    </citation>
    <scope>NUCLEOTIDE SEQUENCE [LARGE SCALE GENOMIC DNA]</scope>
    <source>
        <strain evidence="19">PB4641</strain>
    </source>
</reference>
<dbReference type="eggNOG" id="KOG3862">
    <property type="taxonomic scope" value="Eukaryota"/>
</dbReference>
<dbReference type="GO" id="GO:0016787">
    <property type="term" value="F:hydrolase activity"/>
    <property type="evidence" value="ECO:0007669"/>
    <property type="project" value="UniProtKB-KW"/>
</dbReference>
<dbReference type="PROSITE" id="PS50878">
    <property type="entry name" value="RT_POL"/>
    <property type="match status" value="1"/>
</dbReference>
<keyword evidence="3" id="KW-0548">Nucleotidyltransferase</keyword>
<feature type="DNA-binding region" description="Integrase-type" evidence="13">
    <location>
        <begin position="1104"/>
        <end position="1163"/>
    </location>
</feature>
<proteinExistence type="predicted"/>
<dbReference type="GO" id="GO:0075523">
    <property type="term" value="P:viral translational frameshifting"/>
    <property type="evidence" value="ECO:0007669"/>
    <property type="project" value="UniProtKB-KW"/>
</dbReference>
<organism evidence="20">
    <name type="scientific">Caenorhabditis remanei</name>
    <name type="common">Caenorhabditis vulgaris</name>
    <dbReference type="NCBI Taxonomy" id="31234"/>
    <lineage>
        <taxon>Eukaryota</taxon>
        <taxon>Metazoa</taxon>
        <taxon>Ecdysozoa</taxon>
        <taxon>Nematoda</taxon>
        <taxon>Chromadorea</taxon>
        <taxon>Rhabditida</taxon>
        <taxon>Rhabditina</taxon>
        <taxon>Rhabditomorpha</taxon>
        <taxon>Rhabditoidea</taxon>
        <taxon>Rhabditidae</taxon>
        <taxon>Peloderinae</taxon>
        <taxon>Caenorhabditis</taxon>
    </lineage>
</organism>
<feature type="region of interest" description="Disordered" evidence="14">
    <location>
        <begin position="503"/>
        <end position="531"/>
    </location>
</feature>
<sequence>MEKMDIEEAQKAGDEGKGGDDANSLDGSLWAHVTELESTNVSLKEKMKRIRGFEKFVEKSEEVVQNLQKALGDTTLAARKQDLMLAPVEKYCAELRERYGEVRCDGWQEKVLKLMRERAVETVEQLRDECEKAEEENEDKEELEKENEKLKENNKYFQRLLEEKNAEMAEEMARSEAEREQLQKKLEGAEKKIEKLKNAMTKEKKVAEGLKSSIAHLEGEKMELRKKENERELQENLPRHERTSSLRKEGGRTTSDGWSSGGEDARSVRSVRSRRSSEEMWGSESRASRYSAIEDLVKSMGEVMRSSARASALPTPKVYDGVGDFREFRRAFLLKYQSVTESDEELVAILESQFLKGPAKSIFSSLKNRHERPIKDLFVEFETKLRKRQGDAKTEALNVFEGLRRSPNQRMWEYCIEIEKWSKKALGDIGEETMSQMRVTKLMKAIRQDALLHRVLITKRPEVKLEDQYEVFKDIVLQHENEEFRMSQQRGYFGGGKGRYFGKEKSESGEKSDDKGDKGVPGGRREMGERRPVDTRKCFNCGGVGHMSKQCTSKGLNEVDAQKKEDDGSVGKEVVEIAEILGKQKKIIIDSGAVVSVISTGLLGRLRKNWEEKVEMLEKPGLSLRDASKRKMAVVGQMKTVIRVRGIEAEVVFQIVENELDVFLLGTNAFASMGVEVNWKAEKAVAVTAQKLRVPPQSCAQIEVRVEADLGEDMLLESTEEWVPTSLCRKENNGKMMVVVSNWRDQPLLIKKNRPIGVANRDWKLVSEEKESHVVNMMDLDRKEGLKGVERVQEVIRVLKENGEFPDGNIQRILEECSDVFAIEENELTQTRMAQCEIELEKSVPIRQKCRPVPLALHGKVKEMLKDMERRGVIRKCQSPWASPVVLVKKKDGSIRMCVDYRKLNGVIKLNAHPLPHIEMTLQALGENKWFTTLDLMAGYWQIPMEEGSKEKTAFAVLNEQYQFEVMPFGLATSPAIFQAAMEQVLGDLIGKSVFVYIDDILIASGSEQEHAKDLVKVLKRIRECGLKLKASKCKIAQKSVEYLGHIIDERGVDVDEYKLRHAEQMHLAQEAAREHMKKERESMKKKFDEKHNVAGRKYPVVGDRVMVKIPAEKLGARNAKLVNEWKGPYRVVETTENSANVQFMGGEEKLWIPWEQLRKVPKEIVDMKCETNARRGQRGRKKKAVVNVVEQRKLCEGEKENLTLDNVKFYRKSDGEECGCKRGNAHFVDGYGDRSYDPKSLALKMLAKNEKITPEDVNLMIFEEEFQKKLGKSERLEALRRFAEICPTWAQKVMTGTVEESEGEWKEAADSLKREVLQKNQPKKATIKEKFILIGQRMNVKSRAVFEVRSATISTWKQKFDWDQVEKAVILVEWTRKDQELEGLMHLVEEIAKEVREVVVVPAKMECAFDEVGGVTAQWKKTRKTAVNVEIVDPLTPVGTKKTPLILSELRSGSLEKIVEYLELAVPSHPVVGRLKEEVTSSSLAALEKLSKAFRRPEIQIEKIATSSCIDKNKEREKSELFPQYFISASTHFLAVSQVVPSRNRYGRPYISGRPLLTCDRQKIVECYKKGMKKIHIAKQLGITHSCVSKVLRRYAETGEIVAKACRTASCSCPGSAEEHDVRYCKHLQDNTIRLFFSIEKYAETGEIVAKACRTASCSCPGSAEEHDSLVLILALVV</sequence>
<dbReference type="GO" id="GO:0019899">
    <property type="term" value="F:enzyme binding"/>
    <property type="evidence" value="ECO:0007669"/>
    <property type="project" value="UniProtKB-ARBA"/>
</dbReference>
<dbReference type="GO" id="GO:0008270">
    <property type="term" value="F:zinc ion binding"/>
    <property type="evidence" value="ECO:0007669"/>
    <property type="project" value="UniProtKB-KW"/>
</dbReference>
<dbReference type="InterPro" id="IPR021109">
    <property type="entry name" value="Peptidase_aspartic_dom_sf"/>
</dbReference>
<gene>
    <name evidence="19" type="ORF">CRE_03331</name>
</gene>
<evidence type="ECO:0000259" key="16">
    <source>
        <dbReference type="PROSITE" id="PS50878"/>
    </source>
</evidence>
<dbReference type="PANTHER" id="PTHR37984:SF5">
    <property type="entry name" value="PROTEIN NYNRIN-LIKE"/>
    <property type="match status" value="1"/>
</dbReference>
<dbReference type="PROSITE" id="PS51057">
    <property type="entry name" value="PAIRED_2"/>
    <property type="match status" value="1"/>
</dbReference>
<keyword evidence="20" id="KW-1185">Reference proteome</keyword>
<evidence type="ECO:0000313" key="20">
    <source>
        <dbReference type="Proteomes" id="UP000008281"/>
    </source>
</evidence>
<dbReference type="Gene3D" id="2.30.30.850">
    <property type="match status" value="1"/>
</dbReference>
<feature type="domain" description="CCHC-type" evidence="15">
    <location>
        <begin position="536"/>
        <end position="553"/>
    </location>
</feature>
<dbReference type="STRING" id="31234.E3MYM6"/>
<dbReference type="Proteomes" id="UP000008281">
    <property type="component" value="Unassembled WGS sequence"/>
</dbReference>
<dbReference type="PROSITE" id="PS51027">
    <property type="entry name" value="INTEGRASE_DBD"/>
    <property type="match status" value="1"/>
</dbReference>
<dbReference type="SMART" id="SM00351">
    <property type="entry name" value="PAX"/>
    <property type="match status" value="1"/>
</dbReference>
<dbReference type="InterPro" id="IPR009057">
    <property type="entry name" value="Homeodomain-like_sf"/>
</dbReference>
<dbReference type="InterPro" id="IPR001523">
    <property type="entry name" value="Paired_dom"/>
</dbReference>
<feature type="compositionally biased region" description="Basic and acidic residues" evidence="14">
    <location>
        <begin position="221"/>
        <end position="251"/>
    </location>
</feature>
<dbReference type="SUPFAM" id="SSF57756">
    <property type="entry name" value="Retrovirus zinc finger-like domains"/>
    <property type="match status" value="1"/>
</dbReference>
<dbReference type="Gene3D" id="1.10.10.10">
    <property type="entry name" value="Winged helix-like DNA-binding domain superfamily/Winged helix DNA-binding domain"/>
    <property type="match status" value="1"/>
</dbReference>
<keyword evidence="12" id="KW-0863">Zinc-finger</keyword>
<evidence type="ECO:0000259" key="15">
    <source>
        <dbReference type="PROSITE" id="PS50158"/>
    </source>
</evidence>
<keyword evidence="12" id="KW-0862">Zinc</keyword>
<keyword evidence="5" id="KW-0479">Metal-binding</keyword>
<dbReference type="GO" id="GO:0005737">
    <property type="term" value="C:cytoplasm"/>
    <property type="evidence" value="ECO:0007669"/>
    <property type="project" value="UniProtKB-ARBA"/>
</dbReference>
<dbReference type="EMBL" id="DS268497">
    <property type="protein sequence ID" value="EFP12147.1"/>
    <property type="molecule type" value="Genomic_DNA"/>
</dbReference>
<dbReference type="OMA" id="YSENCAC"/>
<dbReference type="InterPro" id="IPR001037">
    <property type="entry name" value="Integrase_C_retrovir"/>
</dbReference>
<evidence type="ECO:0000256" key="6">
    <source>
        <dbReference type="ARBA" id="ARBA00022724"/>
    </source>
</evidence>
<evidence type="ECO:0000256" key="3">
    <source>
        <dbReference type="ARBA" id="ARBA00022695"/>
    </source>
</evidence>
<evidence type="ECO:0000313" key="19">
    <source>
        <dbReference type="EMBL" id="EFP12147.1"/>
    </source>
</evidence>
<dbReference type="CDD" id="cd01647">
    <property type="entry name" value="RT_LTR"/>
    <property type="match status" value="1"/>
</dbReference>
<keyword evidence="8" id="KW-0255">Endonuclease</keyword>
<dbReference type="OrthoDB" id="5865526at2759"/>
<evidence type="ECO:0000259" key="18">
    <source>
        <dbReference type="PROSITE" id="PS51057"/>
    </source>
</evidence>
<dbReference type="Pfam" id="PF00078">
    <property type="entry name" value="RVT_1"/>
    <property type="match status" value="1"/>
</dbReference>
<dbReference type="InterPro" id="IPR043502">
    <property type="entry name" value="DNA/RNA_pol_sf"/>
</dbReference>
<evidence type="ECO:0000256" key="11">
    <source>
        <dbReference type="ARBA" id="ARBA00023125"/>
    </source>
</evidence>
<evidence type="ECO:0000256" key="8">
    <source>
        <dbReference type="ARBA" id="ARBA00022759"/>
    </source>
</evidence>
<dbReference type="SUPFAM" id="SSF46689">
    <property type="entry name" value="Homeodomain-like"/>
    <property type="match status" value="1"/>
</dbReference>
<evidence type="ECO:0000256" key="5">
    <source>
        <dbReference type="ARBA" id="ARBA00022723"/>
    </source>
</evidence>
<keyword evidence="6" id="KW-0563">Paired box</keyword>
<feature type="region of interest" description="Disordered" evidence="14">
    <location>
        <begin position="221"/>
        <end position="284"/>
    </location>
</feature>
<keyword evidence="10" id="KW-0229">DNA integration</keyword>
<evidence type="ECO:0000256" key="10">
    <source>
        <dbReference type="ARBA" id="ARBA00022908"/>
    </source>
</evidence>
<keyword evidence="9" id="KW-0378">Hydrolase</keyword>
<dbReference type="Gene3D" id="4.10.60.10">
    <property type="entry name" value="Zinc finger, CCHC-type"/>
    <property type="match status" value="1"/>
</dbReference>
<feature type="domain" description="Reverse transcriptase" evidence="16">
    <location>
        <begin position="869"/>
        <end position="1048"/>
    </location>
</feature>
<dbReference type="Gene3D" id="3.10.10.10">
    <property type="entry name" value="HIV Type 1 Reverse Transcriptase, subunit A, domain 1"/>
    <property type="match status" value="1"/>
</dbReference>
<dbReference type="Pfam" id="PF00098">
    <property type="entry name" value="zf-CCHC"/>
    <property type="match status" value="1"/>
</dbReference>
<evidence type="ECO:0000256" key="12">
    <source>
        <dbReference type="PROSITE-ProRule" id="PRU00047"/>
    </source>
</evidence>
<dbReference type="Gene3D" id="2.40.70.10">
    <property type="entry name" value="Acid Proteases"/>
    <property type="match status" value="1"/>
</dbReference>
<evidence type="ECO:0000256" key="14">
    <source>
        <dbReference type="SAM" id="MobiDB-lite"/>
    </source>
</evidence>
<feature type="compositionally biased region" description="Basic and acidic residues" evidence="14">
    <location>
        <begin position="1"/>
        <end position="20"/>
    </location>
</feature>
<accession>E3MYM6</accession>
<dbReference type="SUPFAM" id="SSF56672">
    <property type="entry name" value="DNA/RNA polymerases"/>
    <property type="match status" value="1"/>
</dbReference>
<comment type="subcellular location">
    <subcellularLocation>
        <location evidence="1">Nucleus</location>
    </subcellularLocation>
</comment>
<keyword evidence="7" id="KW-0688">Ribosomal frameshifting</keyword>
<evidence type="ECO:0000259" key="17">
    <source>
        <dbReference type="PROSITE" id="PS51027"/>
    </source>
</evidence>
<keyword evidence="11" id="KW-0238">DNA-binding</keyword>
<dbReference type="PANTHER" id="PTHR37984">
    <property type="entry name" value="PROTEIN CBG26694"/>
    <property type="match status" value="1"/>
</dbReference>
<evidence type="ECO:0000256" key="9">
    <source>
        <dbReference type="ARBA" id="ARBA00022801"/>
    </source>
</evidence>
<dbReference type="Pfam" id="PF00292">
    <property type="entry name" value="PAX"/>
    <property type="match status" value="1"/>
</dbReference>
<dbReference type="GO" id="GO:0004519">
    <property type="term" value="F:endonuclease activity"/>
    <property type="evidence" value="ECO:0007669"/>
    <property type="project" value="UniProtKB-KW"/>
</dbReference>
<dbReference type="HOGENOM" id="CLU_003116_0_1_1"/>
<evidence type="ECO:0000256" key="1">
    <source>
        <dbReference type="ARBA" id="ARBA00004123"/>
    </source>
</evidence>
<evidence type="ECO:0008006" key="21">
    <source>
        <dbReference type="Google" id="ProtNLM"/>
    </source>
</evidence>
<dbReference type="SMART" id="SM00343">
    <property type="entry name" value="ZnF_C2HC"/>
    <property type="match status" value="1"/>
</dbReference>
<name>E3MYM6_CAERE</name>
<dbReference type="PRINTS" id="PR00027">
    <property type="entry name" value="PAIREDBOX"/>
</dbReference>
<dbReference type="GO" id="GO:0016779">
    <property type="term" value="F:nucleotidyltransferase activity"/>
    <property type="evidence" value="ECO:0007669"/>
    <property type="project" value="UniProtKB-KW"/>
</dbReference>
<dbReference type="GO" id="GO:0015074">
    <property type="term" value="P:DNA integration"/>
    <property type="evidence" value="ECO:0007669"/>
    <property type="project" value="UniProtKB-KW"/>
</dbReference>